<gene>
    <name evidence="3" type="ORF">AOC33_08865</name>
</gene>
<name>A0A229FRV3_9BURK</name>
<organism evidence="3 4">
    <name type="scientific">Polynucleobacter cosmopolitanus</name>
    <dbReference type="NCBI Taxonomy" id="351345"/>
    <lineage>
        <taxon>Bacteria</taxon>
        <taxon>Pseudomonadati</taxon>
        <taxon>Pseudomonadota</taxon>
        <taxon>Betaproteobacteria</taxon>
        <taxon>Burkholderiales</taxon>
        <taxon>Burkholderiaceae</taxon>
        <taxon>Polynucleobacter</taxon>
    </lineage>
</organism>
<feature type="region of interest" description="Disordered" evidence="2">
    <location>
        <begin position="93"/>
        <end position="116"/>
    </location>
</feature>
<accession>A0A229FRV3</accession>
<dbReference type="PANTHER" id="PTHR37483:SF1">
    <property type="entry name" value="UPF0125 PROTEIN RATB"/>
    <property type="match status" value="1"/>
</dbReference>
<dbReference type="InterPro" id="IPR016155">
    <property type="entry name" value="Mopterin_synth/thiamin_S_b"/>
</dbReference>
<dbReference type="Gene3D" id="3.10.20.280">
    <property type="entry name" value="RnfH-like"/>
    <property type="match status" value="1"/>
</dbReference>
<dbReference type="PANTHER" id="PTHR37483">
    <property type="entry name" value="UPF0125 PROTEIN RATB"/>
    <property type="match status" value="1"/>
</dbReference>
<comment type="caution">
    <text evidence="3">The sequence shown here is derived from an EMBL/GenBank/DDBJ whole genome shotgun (WGS) entry which is preliminary data.</text>
</comment>
<proteinExistence type="inferred from homology"/>
<reference evidence="3 4" key="1">
    <citation type="submission" date="2017-06" db="EMBL/GenBank/DDBJ databases">
        <title>Reclassification of a Polynucleobacter cosmopolitanus strain isolated from tropical Lake Victoria as Polynucleobacter victoriensis comb. nov.</title>
        <authorList>
            <person name="Hahn M.W."/>
        </authorList>
    </citation>
    <scope>NUCLEOTIDE SEQUENCE [LARGE SCALE GENOMIC DNA]</scope>
    <source>
        <strain evidence="3 4">MWH-MoIso2</strain>
    </source>
</reference>
<evidence type="ECO:0000313" key="3">
    <source>
        <dbReference type="EMBL" id="OXL14603.1"/>
    </source>
</evidence>
<dbReference type="InterPro" id="IPR005346">
    <property type="entry name" value="RnfH"/>
</dbReference>
<protein>
    <submittedName>
        <fullName evidence="3">Uncharacterized protein</fullName>
    </submittedName>
</protein>
<dbReference type="Proteomes" id="UP000215188">
    <property type="component" value="Unassembled WGS sequence"/>
</dbReference>
<keyword evidence="4" id="KW-1185">Reference proteome</keyword>
<dbReference type="Pfam" id="PF03658">
    <property type="entry name" value="Ub-RnfH"/>
    <property type="match status" value="1"/>
</dbReference>
<dbReference type="OrthoDB" id="9796575at2"/>
<dbReference type="SUPFAM" id="SSF54285">
    <property type="entry name" value="MoaD/ThiS"/>
    <property type="match status" value="1"/>
</dbReference>
<sequence length="116" mass="12800">MPSLGLLLCDSRSGQPVLREVQVTFPPDQPVTVGQALIQLGIASSPKDPEIARKGCFGVFGKRKDWDSPIYEGDRLELYSPLLIDPMAARRKKAHQNQDAKLQAKAADRKGRFLGK</sequence>
<dbReference type="AlphaFoldDB" id="A0A229FRV3"/>
<comment type="similarity">
    <text evidence="1">Belongs to the UPF0125 (RnfH) family.</text>
</comment>
<dbReference type="InterPro" id="IPR037021">
    <property type="entry name" value="RnfH_sf"/>
</dbReference>
<dbReference type="RefSeq" id="WP_089516646.1">
    <property type="nucleotide sequence ID" value="NZ_NJGG01000003.1"/>
</dbReference>
<evidence type="ECO:0000256" key="2">
    <source>
        <dbReference type="SAM" id="MobiDB-lite"/>
    </source>
</evidence>
<evidence type="ECO:0000256" key="1">
    <source>
        <dbReference type="ARBA" id="ARBA00010645"/>
    </source>
</evidence>
<dbReference type="EMBL" id="NJGG01000003">
    <property type="protein sequence ID" value="OXL14603.1"/>
    <property type="molecule type" value="Genomic_DNA"/>
</dbReference>
<evidence type="ECO:0000313" key="4">
    <source>
        <dbReference type="Proteomes" id="UP000215188"/>
    </source>
</evidence>
<feature type="compositionally biased region" description="Basic and acidic residues" evidence="2">
    <location>
        <begin position="106"/>
        <end position="116"/>
    </location>
</feature>